<dbReference type="AlphaFoldDB" id="Q1ISR8"/>
<feature type="domain" description="Gfo/Idh/MocA-like oxidoreductase N-terminal" evidence="1">
    <location>
        <begin position="2"/>
        <end position="120"/>
    </location>
</feature>
<gene>
    <name evidence="3" type="ordered locus">Acid345_1079</name>
</gene>
<evidence type="ECO:0000259" key="1">
    <source>
        <dbReference type="Pfam" id="PF01408"/>
    </source>
</evidence>
<name>Q1ISR8_KORVE</name>
<sequence>MLKVGLVGMGYWGPNLARVLNQSPKCEFVAACDLNPRNLDKITRQYPTVVGYRDFDAFLQSDVQAVVIATPISTHYELAKAALLAGKHVFVEKPIADAGSKARKLVELANKTQHTLFVGHTFIYSPPVIKVKQLIDSGDLGDIHYVSLSRVNLGLYQSDVDVVWDLAVHDVSILLYWLGEKPIRGAAFGRACVQSEKRDVAFLWLEFPSGIIAHNEISWLSPQKMRRTCVVGSKRMVVYDDMDSAEKVKVYDRGVNVKEPSNFGEFQLTYRMGDMYAPYLENAEPLLREIEHFVACCEQGVIPTTSGEFGAQVVETLEMVNRTDVASWNTSTMSSVGAQL</sequence>
<evidence type="ECO:0000313" key="3">
    <source>
        <dbReference type="EMBL" id="ABF40082.1"/>
    </source>
</evidence>
<dbReference type="SUPFAM" id="SSF51735">
    <property type="entry name" value="NAD(P)-binding Rossmann-fold domains"/>
    <property type="match status" value="1"/>
</dbReference>
<dbReference type="eggNOG" id="COG0673">
    <property type="taxonomic scope" value="Bacteria"/>
</dbReference>
<dbReference type="SUPFAM" id="SSF55347">
    <property type="entry name" value="Glyceraldehyde-3-phosphate dehydrogenase-like, C-terminal domain"/>
    <property type="match status" value="1"/>
</dbReference>
<evidence type="ECO:0000313" key="4">
    <source>
        <dbReference type="Proteomes" id="UP000002432"/>
    </source>
</evidence>
<dbReference type="InterPro" id="IPR036291">
    <property type="entry name" value="NAD(P)-bd_dom_sf"/>
</dbReference>
<dbReference type="Gene3D" id="3.40.50.720">
    <property type="entry name" value="NAD(P)-binding Rossmann-like Domain"/>
    <property type="match status" value="1"/>
</dbReference>
<dbReference type="InterPro" id="IPR000683">
    <property type="entry name" value="Gfo/Idh/MocA-like_OxRdtase_N"/>
</dbReference>
<protein>
    <submittedName>
        <fullName evidence="3">Oxidoreductase</fullName>
    </submittedName>
</protein>
<keyword evidence="4" id="KW-1185">Reference proteome</keyword>
<dbReference type="Pfam" id="PF22725">
    <property type="entry name" value="GFO_IDH_MocA_C3"/>
    <property type="match status" value="1"/>
</dbReference>
<organism evidence="3 4">
    <name type="scientific">Koribacter versatilis (strain Ellin345)</name>
    <dbReference type="NCBI Taxonomy" id="204669"/>
    <lineage>
        <taxon>Bacteria</taxon>
        <taxon>Pseudomonadati</taxon>
        <taxon>Acidobacteriota</taxon>
        <taxon>Terriglobia</taxon>
        <taxon>Terriglobales</taxon>
        <taxon>Candidatus Korobacteraceae</taxon>
        <taxon>Candidatus Korobacter</taxon>
    </lineage>
</organism>
<dbReference type="PANTHER" id="PTHR43377">
    <property type="entry name" value="BILIVERDIN REDUCTASE A"/>
    <property type="match status" value="1"/>
</dbReference>
<feature type="domain" description="GFO/IDH/MocA-like oxidoreductase" evidence="2">
    <location>
        <begin position="129"/>
        <end position="237"/>
    </location>
</feature>
<dbReference type="InterPro" id="IPR055170">
    <property type="entry name" value="GFO_IDH_MocA-like_dom"/>
</dbReference>
<dbReference type="InterPro" id="IPR051450">
    <property type="entry name" value="Gfo/Idh/MocA_Oxidoreductases"/>
</dbReference>
<dbReference type="Proteomes" id="UP000002432">
    <property type="component" value="Chromosome"/>
</dbReference>
<dbReference type="OrthoDB" id="9815825at2"/>
<dbReference type="Pfam" id="PF01408">
    <property type="entry name" value="GFO_IDH_MocA"/>
    <property type="match status" value="1"/>
</dbReference>
<dbReference type="Gene3D" id="3.30.360.10">
    <property type="entry name" value="Dihydrodipicolinate Reductase, domain 2"/>
    <property type="match status" value="1"/>
</dbReference>
<proteinExistence type="predicted"/>
<evidence type="ECO:0000259" key="2">
    <source>
        <dbReference type="Pfam" id="PF22725"/>
    </source>
</evidence>
<dbReference type="EMBL" id="CP000360">
    <property type="protein sequence ID" value="ABF40082.1"/>
    <property type="molecule type" value="Genomic_DNA"/>
</dbReference>
<accession>Q1ISR8</accession>
<dbReference type="KEGG" id="aba:Acid345_1079"/>
<dbReference type="EnsemblBacteria" id="ABF40082">
    <property type="protein sequence ID" value="ABF40082"/>
    <property type="gene ID" value="Acid345_1079"/>
</dbReference>
<dbReference type="STRING" id="204669.Acid345_1079"/>
<reference evidence="3 4" key="1">
    <citation type="journal article" date="2009" name="Appl. Environ. Microbiol.">
        <title>Three genomes from the phylum Acidobacteria provide insight into the lifestyles of these microorganisms in soils.</title>
        <authorList>
            <person name="Ward N.L."/>
            <person name="Challacombe J.F."/>
            <person name="Janssen P.H."/>
            <person name="Henrissat B."/>
            <person name="Coutinho P.M."/>
            <person name="Wu M."/>
            <person name="Xie G."/>
            <person name="Haft D.H."/>
            <person name="Sait M."/>
            <person name="Badger J."/>
            <person name="Barabote R.D."/>
            <person name="Bradley B."/>
            <person name="Brettin T.S."/>
            <person name="Brinkac L.M."/>
            <person name="Bruce D."/>
            <person name="Creasy T."/>
            <person name="Daugherty S.C."/>
            <person name="Davidsen T.M."/>
            <person name="DeBoy R.T."/>
            <person name="Detter J.C."/>
            <person name="Dodson R.J."/>
            <person name="Durkin A.S."/>
            <person name="Ganapathy A."/>
            <person name="Gwinn-Giglio M."/>
            <person name="Han C.S."/>
            <person name="Khouri H."/>
            <person name="Kiss H."/>
            <person name="Kothari S.P."/>
            <person name="Madupu R."/>
            <person name="Nelson K.E."/>
            <person name="Nelson W.C."/>
            <person name="Paulsen I."/>
            <person name="Penn K."/>
            <person name="Ren Q."/>
            <person name="Rosovitz M.J."/>
            <person name="Selengut J.D."/>
            <person name="Shrivastava S."/>
            <person name="Sullivan S.A."/>
            <person name="Tapia R."/>
            <person name="Thompson L.S."/>
            <person name="Watkins K.L."/>
            <person name="Yang Q."/>
            <person name="Yu C."/>
            <person name="Zafar N."/>
            <person name="Zhou L."/>
            <person name="Kuske C.R."/>
        </authorList>
    </citation>
    <scope>NUCLEOTIDE SEQUENCE [LARGE SCALE GENOMIC DNA]</scope>
    <source>
        <strain evidence="3 4">Ellin345</strain>
    </source>
</reference>
<dbReference type="GO" id="GO:0000166">
    <property type="term" value="F:nucleotide binding"/>
    <property type="evidence" value="ECO:0007669"/>
    <property type="project" value="InterPro"/>
</dbReference>
<dbReference type="RefSeq" id="WP_011521884.1">
    <property type="nucleotide sequence ID" value="NC_008009.1"/>
</dbReference>
<dbReference type="PANTHER" id="PTHR43377:SF6">
    <property type="entry name" value="GFO_IDH_MOCA-LIKE OXIDOREDUCTASE N-TERMINAL DOMAIN-CONTAINING PROTEIN"/>
    <property type="match status" value="1"/>
</dbReference>
<dbReference type="HOGENOM" id="CLU_023194_10_2_0"/>